<name>A0AAE0P661_9PEZI</name>
<dbReference type="Pfam" id="PF11807">
    <property type="entry name" value="UstYa"/>
    <property type="match status" value="1"/>
</dbReference>
<comment type="similarity">
    <text evidence="7">Belongs to the ustYa family.</text>
</comment>
<accession>A0AAE0P661</accession>
<dbReference type="GO" id="GO:0043386">
    <property type="term" value="P:mycotoxin biosynthetic process"/>
    <property type="evidence" value="ECO:0007669"/>
    <property type="project" value="InterPro"/>
</dbReference>
<evidence type="ECO:0000256" key="3">
    <source>
        <dbReference type="ARBA" id="ARBA00022989"/>
    </source>
</evidence>
<dbReference type="InterPro" id="IPR021765">
    <property type="entry name" value="UstYa-like"/>
</dbReference>
<keyword evidence="10" id="KW-1185">Reference proteome</keyword>
<evidence type="ECO:0000256" key="2">
    <source>
        <dbReference type="ARBA" id="ARBA00022692"/>
    </source>
</evidence>
<evidence type="ECO:0000256" key="7">
    <source>
        <dbReference type="ARBA" id="ARBA00035112"/>
    </source>
</evidence>
<dbReference type="PANTHER" id="PTHR33365">
    <property type="entry name" value="YALI0B05434P"/>
    <property type="match status" value="1"/>
</dbReference>
<comment type="caution">
    <text evidence="9">The sequence shown here is derived from an EMBL/GenBank/DDBJ whole genome shotgun (WGS) entry which is preliminary data.</text>
</comment>
<evidence type="ECO:0000256" key="5">
    <source>
        <dbReference type="ARBA" id="ARBA00023136"/>
    </source>
</evidence>
<evidence type="ECO:0000256" key="1">
    <source>
        <dbReference type="ARBA" id="ARBA00004167"/>
    </source>
</evidence>
<reference evidence="9" key="1">
    <citation type="journal article" date="2023" name="Mol. Phylogenet. Evol.">
        <title>Genome-scale phylogeny and comparative genomics of the fungal order Sordariales.</title>
        <authorList>
            <person name="Hensen N."/>
            <person name="Bonometti L."/>
            <person name="Westerberg I."/>
            <person name="Brannstrom I.O."/>
            <person name="Guillou S."/>
            <person name="Cros-Aarteil S."/>
            <person name="Calhoun S."/>
            <person name="Haridas S."/>
            <person name="Kuo A."/>
            <person name="Mondo S."/>
            <person name="Pangilinan J."/>
            <person name="Riley R."/>
            <person name="LaButti K."/>
            <person name="Andreopoulos B."/>
            <person name="Lipzen A."/>
            <person name="Chen C."/>
            <person name="Yan M."/>
            <person name="Daum C."/>
            <person name="Ng V."/>
            <person name="Clum A."/>
            <person name="Steindorff A."/>
            <person name="Ohm R.A."/>
            <person name="Martin F."/>
            <person name="Silar P."/>
            <person name="Natvig D.O."/>
            <person name="Lalanne C."/>
            <person name="Gautier V."/>
            <person name="Ament-Velasquez S.L."/>
            <person name="Kruys A."/>
            <person name="Hutchinson M.I."/>
            <person name="Powell A.J."/>
            <person name="Barry K."/>
            <person name="Miller A.N."/>
            <person name="Grigoriev I.V."/>
            <person name="Debuchy R."/>
            <person name="Gladieux P."/>
            <person name="Hiltunen Thoren M."/>
            <person name="Johannesson H."/>
        </authorList>
    </citation>
    <scope>NUCLEOTIDE SEQUENCE</scope>
    <source>
        <strain evidence="9">CBS 232.78</strain>
    </source>
</reference>
<proteinExistence type="inferred from homology"/>
<comment type="subcellular location">
    <subcellularLocation>
        <location evidence="1">Membrane</location>
        <topology evidence="1">Single-pass membrane protein</topology>
    </subcellularLocation>
</comment>
<evidence type="ECO:0000256" key="6">
    <source>
        <dbReference type="ARBA" id="ARBA00023180"/>
    </source>
</evidence>
<dbReference type="GO" id="GO:0016020">
    <property type="term" value="C:membrane"/>
    <property type="evidence" value="ECO:0007669"/>
    <property type="project" value="UniProtKB-SubCell"/>
</dbReference>
<keyword evidence="4" id="KW-0843">Virulence</keyword>
<keyword evidence="5 8" id="KW-0472">Membrane</keyword>
<dbReference type="EMBL" id="JAULSW010000001">
    <property type="protein sequence ID" value="KAK3393992.1"/>
    <property type="molecule type" value="Genomic_DNA"/>
</dbReference>
<reference evidence="9" key="2">
    <citation type="submission" date="2023-06" db="EMBL/GenBank/DDBJ databases">
        <authorList>
            <consortium name="Lawrence Berkeley National Laboratory"/>
            <person name="Haridas S."/>
            <person name="Hensen N."/>
            <person name="Bonometti L."/>
            <person name="Westerberg I."/>
            <person name="Brannstrom I.O."/>
            <person name="Guillou S."/>
            <person name="Cros-Aarteil S."/>
            <person name="Calhoun S."/>
            <person name="Kuo A."/>
            <person name="Mondo S."/>
            <person name="Pangilinan J."/>
            <person name="Riley R."/>
            <person name="LaButti K."/>
            <person name="Andreopoulos B."/>
            <person name="Lipzen A."/>
            <person name="Chen C."/>
            <person name="Yanf M."/>
            <person name="Daum C."/>
            <person name="Ng V."/>
            <person name="Clum A."/>
            <person name="Steindorff A."/>
            <person name="Ohm R."/>
            <person name="Martin F."/>
            <person name="Silar P."/>
            <person name="Natvig D."/>
            <person name="Lalanne C."/>
            <person name="Gautier V."/>
            <person name="Ament-velasquez S.L."/>
            <person name="Kruys A."/>
            <person name="Hutchinson M.I."/>
            <person name="Powell A.J."/>
            <person name="Barry K."/>
            <person name="Miller A.N."/>
            <person name="Grigoriev I.V."/>
            <person name="Debuchy R."/>
            <person name="Gladieux P."/>
            <person name="Thoren M.H."/>
            <person name="Johannesson H."/>
        </authorList>
    </citation>
    <scope>NUCLEOTIDE SEQUENCE</scope>
    <source>
        <strain evidence="9">CBS 232.78</strain>
    </source>
</reference>
<evidence type="ECO:0000256" key="4">
    <source>
        <dbReference type="ARBA" id="ARBA00023026"/>
    </source>
</evidence>
<protein>
    <recommendedName>
        <fullName evidence="11">Tat pathway signal sequence</fullName>
    </recommendedName>
</protein>
<evidence type="ECO:0008006" key="11">
    <source>
        <dbReference type="Google" id="ProtNLM"/>
    </source>
</evidence>
<sequence length="261" mass="29433">MPFLTDEKCQYSKLGSEPRVHDKGLNHGSSPTDSSVREELVWRRRFFVLLISSLSVTILLTGGSVRLLYSHSSLSMGCELARPYTPAPVRHITRSLRHAPDAHKFSGDPRPELDEAWHETLSGTLFRLSPDELGPDVNYTNSIRHKEGGLVGVMGVSHNLHCVKRVYQYIHPDYYSDVAASYGDWDAHLEHCLEVLRQAVLCAADTSVYALQWKLTDKEEAKPIVVPYQPSVCVDWDPLHAWMRGRESQLEDLVGPSESIQ</sequence>
<dbReference type="AlphaFoldDB" id="A0AAE0P661"/>
<dbReference type="PANTHER" id="PTHR33365:SF7">
    <property type="entry name" value="TAT PATHWAY SIGNAL SEQUENCE"/>
    <property type="match status" value="1"/>
</dbReference>
<keyword evidence="3 8" id="KW-1133">Transmembrane helix</keyword>
<feature type="transmembrane region" description="Helical" evidence="8">
    <location>
        <begin position="46"/>
        <end position="69"/>
    </location>
</feature>
<gene>
    <name evidence="9" type="ORF">B0H63DRAFT_555273</name>
</gene>
<evidence type="ECO:0000313" key="9">
    <source>
        <dbReference type="EMBL" id="KAK3393992.1"/>
    </source>
</evidence>
<evidence type="ECO:0000313" key="10">
    <source>
        <dbReference type="Proteomes" id="UP001285441"/>
    </source>
</evidence>
<keyword evidence="2 8" id="KW-0812">Transmembrane</keyword>
<evidence type="ECO:0000256" key="8">
    <source>
        <dbReference type="SAM" id="Phobius"/>
    </source>
</evidence>
<keyword evidence="6" id="KW-0325">Glycoprotein</keyword>
<organism evidence="9 10">
    <name type="scientific">Podospora didyma</name>
    <dbReference type="NCBI Taxonomy" id="330526"/>
    <lineage>
        <taxon>Eukaryota</taxon>
        <taxon>Fungi</taxon>
        <taxon>Dikarya</taxon>
        <taxon>Ascomycota</taxon>
        <taxon>Pezizomycotina</taxon>
        <taxon>Sordariomycetes</taxon>
        <taxon>Sordariomycetidae</taxon>
        <taxon>Sordariales</taxon>
        <taxon>Podosporaceae</taxon>
        <taxon>Podospora</taxon>
    </lineage>
</organism>
<dbReference type="Proteomes" id="UP001285441">
    <property type="component" value="Unassembled WGS sequence"/>
</dbReference>